<evidence type="ECO:0000313" key="2">
    <source>
        <dbReference type="Proteomes" id="UP001497700"/>
    </source>
</evidence>
<sequence length="104" mass="11441">MRTDHLTLPLHVVGIALAQLDTIPQFFPVIPSHSIVYIAFKDNFDSVCRTIVTNKILANTLAFVVTSRPRKILPIHLSKGHLTHGLTSRGDADRNGGSSHGYEI</sequence>
<gene>
    <name evidence="1" type="ORF">F4820DRAFT_418798</name>
</gene>
<reference evidence="1 2" key="1">
    <citation type="journal article" date="2022" name="New Phytol.">
        <title>Ecological generalism drives hyperdiversity of secondary metabolite gene clusters in xylarialean endophytes.</title>
        <authorList>
            <person name="Franco M.E.E."/>
            <person name="Wisecaver J.H."/>
            <person name="Arnold A.E."/>
            <person name="Ju Y.M."/>
            <person name="Slot J.C."/>
            <person name="Ahrendt S."/>
            <person name="Moore L.P."/>
            <person name="Eastman K.E."/>
            <person name="Scott K."/>
            <person name="Konkel Z."/>
            <person name="Mondo S.J."/>
            <person name="Kuo A."/>
            <person name="Hayes R.D."/>
            <person name="Haridas S."/>
            <person name="Andreopoulos B."/>
            <person name="Riley R."/>
            <person name="LaButti K."/>
            <person name="Pangilinan J."/>
            <person name="Lipzen A."/>
            <person name="Amirebrahimi M."/>
            <person name="Yan J."/>
            <person name="Adam C."/>
            <person name="Keymanesh K."/>
            <person name="Ng V."/>
            <person name="Louie K."/>
            <person name="Northen T."/>
            <person name="Drula E."/>
            <person name="Henrissat B."/>
            <person name="Hsieh H.M."/>
            <person name="Youens-Clark K."/>
            <person name="Lutzoni F."/>
            <person name="Miadlikowska J."/>
            <person name="Eastwood D.C."/>
            <person name="Hamelin R.C."/>
            <person name="Grigoriev I.V."/>
            <person name="U'Ren J.M."/>
        </authorList>
    </citation>
    <scope>NUCLEOTIDE SEQUENCE [LARGE SCALE GENOMIC DNA]</scope>
    <source>
        <strain evidence="1 2">CBS 119005</strain>
    </source>
</reference>
<dbReference type="EMBL" id="MU393466">
    <property type="protein sequence ID" value="KAI4865850.1"/>
    <property type="molecule type" value="Genomic_DNA"/>
</dbReference>
<keyword evidence="2" id="KW-1185">Reference proteome</keyword>
<protein>
    <submittedName>
        <fullName evidence="1">Uncharacterized protein</fullName>
    </submittedName>
</protein>
<organism evidence="1 2">
    <name type="scientific">Hypoxylon rubiginosum</name>
    <dbReference type="NCBI Taxonomy" id="110542"/>
    <lineage>
        <taxon>Eukaryota</taxon>
        <taxon>Fungi</taxon>
        <taxon>Dikarya</taxon>
        <taxon>Ascomycota</taxon>
        <taxon>Pezizomycotina</taxon>
        <taxon>Sordariomycetes</taxon>
        <taxon>Xylariomycetidae</taxon>
        <taxon>Xylariales</taxon>
        <taxon>Hypoxylaceae</taxon>
        <taxon>Hypoxylon</taxon>
    </lineage>
</organism>
<accession>A0ACB9Z4D0</accession>
<name>A0ACB9Z4D0_9PEZI</name>
<evidence type="ECO:0000313" key="1">
    <source>
        <dbReference type="EMBL" id="KAI4865850.1"/>
    </source>
</evidence>
<dbReference type="Proteomes" id="UP001497700">
    <property type="component" value="Unassembled WGS sequence"/>
</dbReference>
<comment type="caution">
    <text evidence="1">The sequence shown here is derived from an EMBL/GenBank/DDBJ whole genome shotgun (WGS) entry which is preliminary data.</text>
</comment>
<proteinExistence type="predicted"/>